<dbReference type="InterPro" id="IPR058163">
    <property type="entry name" value="LysR-type_TF_proteobact-type"/>
</dbReference>
<dbReference type="GO" id="GO:0043565">
    <property type="term" value="F:sequence-specific DNA binding"/>
    <property type="evidence" value="ECO:0007669"/>
    <property type="project" value="TreeGrafter"/>
</dbReference>
<dbReference type="PROSITE" id="PS50931">
    <property type="entry name" value="HTH_LYSR"/>
    <property type="match status" value="1"/>
</dbReference>
<dbReference type="CDD" id="cd08471">
    <property type="entry name" value="PBP2_CrgA_like_2"/>
    <property type="match status" value="1"/>
</dbReference>
<dbReference type="InterPro" id="IPR036388">
    <property type="entry name" value="WH-like_DNA-bd_sf"/>
</dbReference>
<evidence type="ECO:0000256" key="1">
    <source>
        <dbReference type="ARBA" id="ARBA00009437"/>
    </source>
</evidence>
<keyword evidence="3" id="KW-0238">DNA-binding</keyword>
<comment type="similarity">
    <text evidence="1">Belongs to the LysR transcriptional regulatory family.</text>
</comment>
<evidence type="ECO:0000256" key="4">
    <source>
        <dbReference type="ARBA" id="ARBA00023163"/>
    </source>
</evidence>
<feature type="domain" description="HTH lysR-type" evidence="5">
    <location>
        <begin position="1"/>
        <end position="59"/>
    </location>
</feature>
<dbReference type="Gene3D" id="3.40.190.290">
    <property type="match status" value="1"/>
</dbReference>
<dbReference type="Proteomes" id="UP000646365">
    <property type="component" value="Unassembled WGS sequence"/>
</dbReference>
<dbReference type="AlphaFoldDB" id="A0A8J2YTI7"/>
<keyword evidence="2" id="KW-0805">Transcription regulation</keyword>
<dbReference type="InterPro" id="IPR005119">
    <property type="entry name" value="LysR_subst-bd"/>
</dbReference>
<organism evidence="6 7">
    <name type="scientific">Aliidongia dinghuensis</name>
    <dbReference type="NCBI Taxonomy" id="1867774"/>
    <lineage>
        <taxon>Bacteria</taxon>
        <taxon>Pseudomonadati</taxon>
        <taxon>Pseudomonadota</taxon>
        <taxon>Alphaproteobacteria</taxon>
        <taxon>Rhodospirillales</taxon>
        <taxon>Dongiaceae</taxon>
        <taxon>Aliidongia</taxon>
    </lineage>
</organism>
<protein>
    <submittedName>
        <fullName evidence="6">LysR family transcriptional regulator</fullName>
    </submittedName>
</protein>
<dbReference type="Pfam" id="PF03466">
    <property type="entry name" value="LysR_substrate"/>
    <property type="match status" value="1"/>
</dbReference>
<accession>A0A8J2YTI7</accession>
<keyword evidence="7" id="KW-1185">Reference proteome</keyword>
<dbReference type="FunFam" id="1.10.10.10:FF:000001">
    <property type="entry name" value="LysR family transcriptional regulator"/>
    <property type="match status" value="1"/>
</dbReference>
<dbReference type="InterPro" id="IPR000847">
    <property type="entry name" value="LysR_HTH_N"/>
</dbReference>
<dbReference type="Pfam" id="PF00126">
    <property type="entry name" value="HTH_1"/>
    <property type="match status" value="1"/>
</dbReference>
<dbReference type="GO" id="GO:0003700">
    <property type="term" value="F:DNA-binding transcription factor activity"/>
    <property type="evidence" value="ECO:0007669"/>
    <property type="project" value="InterPro"/>
</dbReference>
<dbReference type="SUPFAM" id="SSF53850">
    <property type="entry name" value="Periplasmic binding protein-like II"/>
    <property type="match status" value="1"/>
</dbReference>
<keyword evidence="4" id="KW-0804">Transcription</keyword>
<gene>
    <name evidence="6" type="ORF">GCM10011611_27080</name>
</gene>
<dbReference type="PANTHER" id="PTHR30537:SF5">
    <property type="entry name" value="HTH-TYPE TRANSCRIPTIONAL ACTIVATOR TTDR-RELATED"/>
    <property type="match status" value="1"/>
</dbReference>
<dbReference type="InterPro" id="IPR036390">
    <property type="entry name" value="WH_DNA-bd_sf"/>
</dbReference>
<evidence type="ECO:0000256" key="3">
    <source>
        <dbReference type="ARBA" id="ARBA00023125"/>
    </source>
</evidence>
<reference evidence="6" key="1">
    <citation type="journal article" date="2014" name="Int. J. Syst. Evol. Microbiol.">
        <title>Complete genome sequence of Corynebacterium casei LMG S-19264T (=DSM 44701T), isolated from a smear-ripened cheese.</title>
        <authorList>
            <consortium name="US DOE Joint Genome Institute (JGI-PGF)"/>
            <person name="Walter F."/>
            <person name="Albersmeier A."/>
            <person name="Kalinowski J."/>
            <person name="Ruckert C."/>
        </authorList>
    </citation>
    <scope>NUCLEOTIDE SEQUENCE</scope>
    <source>
        <strain evidence="6">CGMCC 1.15725</strain>
    </source>
</reference>
<reference evidence="6" key="2">
    <citation type="submission" date="2020-09" db="EMBL/GenBank/DDBJ databases">
        <authorList>
            <person name="Sun Q."/>
            <person name="Zhou Y."/>
        </authorList>
    </citation>
    <scope>NUCLEOTIDE SEQUENCE</scope>
    <source>
        <strain evidence="6">CGMCC 1.15725</strain>
    </source>
</reference>
<sequence>MDRLEAISTFAAVAEAGGFSAASRRLGVPLATVSRKVSELEAHLGAQLLTRSTRKVALTEIGQQFLAACRRVLDELGEAERLASGEYEAPRGELVVSAPHGLGSLYLGPIVTEFLVAYPEIDIDLRLTDRIVNLLEDQVDVALRVQHLPDSSLIAVKLGEISHVVCASAAYLAAHGTPRTVADLSRHQCVTFTALGAPREWTFREKGGTTRVPVKSRLSVTSAAAAASAAAAGIGLTRLLCYQVSQAIADKQLTLVLRQNEPEPLPVSLVYPNGRLVPRKLKAFIDFVVPRLKEKLIFDP</sequence>
<evidence type="ECO:0000313" key="7">
    <source>
        <dbReference type="Proteomes" id="UP000646365"/>
    </source>
</evidence>
<dbReference type="Gene3D" id="1.10.10.10">
    <property type="entry name" value="Winged helix-like DNA-binding domain superfamily/Winged helix DNA-binding domain"/>
    <property type="match status" value="1"/>
</dbReference>
<proteinExistence type="inferred from homology"/>
<dbReference type="RefSeq" id="WP_189046517.1">
    <property type="nucleotide sequence ID" value="NZ_BMJQ01000006.1"/>
</dbReference>
<comment type="caution">
    <text evidence="6">The sequence shown here is derived from an EMBL/GenBank/DDBJ whole genome shotgun (WGS) entry which is preliminary data.</text>
</comment>
<dbReference type="EMBL" id="BMJQ01000006">
    <property type="protein sequence ID" value="GGF19688.1"/>
    <property type="molecule type" value="Genomic_DNA"/>
</dbReference>
<dbReference type="PANTHER" id="PTHR30537">
    <property type="entry name" value="HTH-TYPE TRANSCRIPTIONAL REGULATOR"/>
    <property type="match status" value="1"/>
</dbReference>
<dbReference type="SUPFAM" id="SSF46785">
    <property type="entry name" value="Winged helix' DNA-binding domain"/>
    <property type="match status" value="1"/>
</dbReference>
<evidence type="ECO:0000313" key="6">
    <source>
        <dbReference type="EMBL" id="GGF19688.1"/>
    </source>
</evidence>
<dbReference type="GO" id="GO:0006351">
    <property type="term" value="P:DNA-templated transcription"/>
    <property type="evidence" value="ECO:0007669"/>
    <property type="project" value="TreeGrafter"/>
</dbReference>
<evidence type="ECO:0000259" key="5">
    <source>
        <dbReference type="PROSITE" id="PS50931"/>
    </source>
</evidence>
<evidence type="ECO:0000256" key="2">
    <source>
        <dbReference type="ARBA" id="ARBA00023015"/>
    </source>
</evidence>
<name>A0A8J2YTI7_9PROT</name>